<dbReference type="EMBL" id="JBHSPT010000041">
    <property type="protein sequence ID" value="MFC6057492.1"/>
    <property type="molecule type" value="Genomic_DNA"/>
</dbReference>
<comment type="caution">
    <text evidence="1">The sequence shown here is derived from an EMBL/GenBank/DDBJ whole genome shotgun (WGS) entry which is preliminary data.</text>
</comment>
<evidence type="ECO:0000313" key="2">
    <source>
        <dbReference type="Proteomes" id="UP001596242"/>
    </source>
</evidence>
<dbReference type="RefSeq" id="WP_386399198.1">
    <property type="nucleotide sequence ID" value="NZ_JBHSPT010000041.1"/>
</dbReference>
<reference evidence="2" key="1">
    <citation type="journal article" date="2019" name="Int. J. Syst. Evol. Microbiol.">
        <title>The Global Catalogue of Microorganisms (GCM) 10K type strain sequencing project: providing services to taxonomists for standard genome sequencing and annotation.</title>
        <authorList>
            <consortium name="The Broad Institute Genomics Platform"/>
            <consortium name="The Broad Institute Genome Sequencing Center for Infectious Disease"/>
            <person name="Wu L."/>
            <person name="Ma J."/>
        </authorList>
    </citation>
    <scope>NUCLEOTIDE SEQUENCE [LARGE SCALE GENOMIC DNA]</scope>
    <source>
        <strain evidence="2">JCM 12763</strain>
    </source>
</reference>
<gene>
    <name evidence="1" type="ORF">ACFP50_19120</name>
</gene>
<keyword evidence="2" id="KW-1185">Reference proteome</keyword>
<protein>
    <submittedName>
        <fullName evidence="1">Uncharacterized protein</fullName>
    </submittedName>
</protein>
<organism evidence="1 2">
    <name type="scientific">Streptomyces pratens</name>
    <dbReference type="NCBI Taxonomy" id="887456"/>
    <lineage>
        <taxon>Bacteria</taxon>
        <taxon>Bacillati</taxon>
        <taxon>Actinomycetota</taxon>
        <taxon>Actinomycetes</taxon>
        <taxon>Kitasatosporales</taxon>
        <taxon>Streptomycetaceae</taxon>
        <taxon>Streptomyces</taxon>
    </lineage>
</organism>
<sequence>MGSFLRRLSYRLSISPVHLASLTGLHNTDRQRNRMGRHALMELDSGITTTFGQATRLTREEVTSLTLSAWKYRYPPVLRSLPGPNTPAVDRDRHVWDAACRR</sequence>
<accession>A0ABW1M308</accession>
<evidence type="ECO:0000313" key="1">
    <source>
        <dbReference type="EMBL" id="MFC6057492.1"/>
    </source>
</evidence>
<proteinExistence type="predicted"/>
<dbReference type="Proteomes" id="UP001596242">
    <property type="component" value="Unassembled WGS sequence"/>
</dbReference>
<name>A0ABW1M308_9ACTN</name>